<evidence type="ECO:0000256" key="1">
    <source>
        <dbReference type="ARBA" id="ARBA00001962"/>
    </source>
</evidence>
<accession>A0A2T3N941</accession>
<keyword evidence="4" id="KW-0520">NAD</keyword>
<dbReference type="Gene3D" id="3.40.50.1970">
    <property type="match status" value="1"/>
</dbReference>
<sequence length="380" mass="40366">MSVFTLAFPKINLSGIGAIEALTNRLETEHSNEPGLLICDPAMVELGFANKLLESSLNLTLFSDIRPNPDTNTVNQALDSFVTSQASYIIGLGGGSAIDTAKAIRILSANEGPISRFNGVDTVNKISVPLYAINTTAGTAAEVTSNAVITDTATQVKHVIISDKIIPDISVNDPSVMLGIPSDITAATGIDALTHAIEAYVSVGAHTLTDYASLESIRLIAQYLPAAVDNGEDIEARQMMAYGQFIAGLSFNSAGLGMVHAMAHPVGARKDLPHGVCNAILLPVVCEFNRPYRVEKFAKVAHVMGVDTSKMSEEEASLAAIEAIKALCKRVRIPKGFAELGVKESDILEWVSDAMNDPCAAGNPQPMTTQQVIQLYQQSL</sequence>
<dbReference type="Gene3D" id="1.20.1090.10">
    <property type="entry name" value="Dehydroquinate synthase-like - alpha domain"/>
    <property type="match status" value="1"/>
</dbReference>
<dbReference type="FunFam" id="3.40.50.1970:FF:000003">
    <property type="entry name" value="Alcohol dehydrogenase, iron-containing"/>
    <property type="match status" value="1"/>
</dbReference>
<dbReference type="RefSeq" id="WP_107299942.1">
    <property type="nucleotide sequence ID" value="NZ_PYMB01000013.1"/>
</dbReference>
<evidence type="ECO:0000256" key="4">
    <source>
        <dbReference type="ARBA" id="ARBA00023027"/>
    </source>
</evidence>
<dbReference type="Proteomes" id="UP000241346">
    <property type="component" value="Unassembled WGS sequence"/>
</dbReference>
<organism evidence="7 8">
    <name type="scientific">Photobacterium rosenbergii</name>
    <dbReference type="NCBI Taxonomy" id="294936"/>
    <lineage>
        <taxon>Bacteria</taxon>
        <taxon>Pseudomonadati</taxon>
        <taxon>Pseudomonadota</taxon>
        <taxon>Gammaproteobacteria</taxon>
        <taxon>Vibrionales</taxon>
        <taxon>Vibrionaceae</taxon>
        <taxon>Photobacterium</taxon>
    </lineage>
</organism>
<dbReference type="AlphaFoldDB" id="A0A2T3N941"/>
<comment type="similarity">
    <text evidence="2">Belongs to the iron-containing alcohol dehydrogenase family.</text>
</comment>
<dbReference type="GO" id="GO:0046872">
    <property type="term" value="F:metal ion binding"/>
    <property type="evidence" value="ECO:0007669"/>
    <property type="project" value="InterPro"/>
</dbReference>
<evidence type="ECO:0000259" key="6">
    <source>
        <dbReference type="Pfam" id="PF25137"/>
    </source>
</evidence>
<comment type="cofactor">
    <cofactor evidence="1">
        <name>Fe cation</name>
        <dbReference type="ChEBI" id="CHEBI:24875"/>
    </cofactor>
</comment>
<dbReference type="PROSITE" id="PS00913">
    <property type="entry name" value="ADH_IRON_1"/>
    <property type="match status" value="1"/>
</dbReference>
<dbReference type="Pfam" id="PF00465">
    <property type="entry name" value="Fe-ADH"/>
    <property type="match status" value="1"/>
</dbReference>
<dbReference type="PROSITE" id="PS00060">
    <property type="entry name" value="ADH_IRON_2"/>
    <property type="match status" value="1"/>
</dbReference>
<evidence type="ECO:0000313" key="7">
    <source>
        <dbReference type="EMBL" id="PSW09865.1"/>
    </source>
</evidence>
<name>A0A2T3N941_9GAMM</name>
<evidence type="ECO:0000256" key="3">
    <source>
        <dbReference type="ARBA" id="ARBA00023002"/>
    </source>
</evidence>
<dbReference type="CDD" id="cd08188">
    <property type="entry name" value="PDDH"/>
    <property type="match status" value="1"/>
</dbReference>
<dbReference type="InterPro" id="IPR001670">
    <property type="entry name" value="ADH_Fe/GldA"/>
</dbReference>
<feature type="domain" description="Alcohol dehydrogenase iron-type/glycerol dehydrogenase GldA" evidence="5">
    <location>
        <begin position="11"/>
        <end position="174"/>
    </location>
</feature>
<comment type="caution">
    <text evidence="7">The sequence shown here is derived from an EMBL/GenBank/DDBJ whole genome shotgun (WGS) entry which is preliminary data.</text>
</comment>
<dbReference type="PANTHER" id="PTHR11496:SF102">
    <property type="entry name" value="ALCOHOL DEHYDROGENASE 4"/>
    <property type="match status" value="1"/>
</dbReference>
<proteinExistence type="inferred from homology"/>
<evidence type="ECO:0000259" key="5">
    <source>
        <dbReference type="Pfam" id="PF00465"/>
    </source>
</evidence>
<keyword evidence="3" id="KW-0560">Oxidoreductase</keyword>
<gene>
    <name evidence="7" type="ORF">C9J01_20185</name>
</gene>
<evidence type="ECO:0000313" key="8">
    <source>
        <dbReference type="Proteomes" id="UP000241346"/>
    </source>
</evidence>
<dbReference type="InterPro" id="IPR056798">
    <property type="entry name" value="ADH_Fe_C"/>
</dbReference>
<reference evidence="7 8" key="1">
    <citation type="submission" date="2018-03" db="EMBL/GenBank/DDBJ databases">
        <title>Whole genome sequencing of Histamine producing bacteria.</title>
        <authorList>
            <person name="Butler K."/>
        </authorList>
    </citation>
    <scope>NUCLEOTIDE SEQUENCE [LARGE SCALE GENOMIC DNA]</scope>
    <source>
        <strain evidence="7 8">DSM 19138</strain>
    </source>
</reference>
<dbReference type="GO" id="GO:0004022">
    <property type="term" value="F:alcohol dehydrogenase (NAD+) activity"/>
    <property type="evidence" value="ECO:0007669"/>
    <property type="project" value="TreeGrafter"/>
</dbReference>
<evidence type="ECO:0000256" key="2">
    <source>
        <dbReference type="ARBA" id="ARBA00007358"/>
    </source>
</evidence>
<dbReference type="FunFam" id="1.20.1090.10:FF:000001">
    <property type="entry name" value="Aldehyde-alcohol dehydrogenase"/>
    <property type="match status" value="1"/>
</dbReference>
<dbReference type="SUPFAM" id="SSF56796">
    <property type="entry name" value="Dehydroquinate synthase-like"/>
    <property type="match status" value="1"/>
</dbReference>
<dbReference type="Pfam" id="PF25137">
    <property type="entry name" value="ADH_Fe_C"/>
    <property type="match status" value="1"/>
</dbReference>
<protein>
    <submittedName>
        <fullName evidence="7">L-threonine dehydrogenase</fullName>
    </submittedName>
</protein>
<dbReference type="InterPro" id="IPR039697">
    <property type="entry name" value="Alcohol_dehydrogenase_Fe"/>
</dbReference>
<dbReference type="InterPro" id="IPR018211">
    <property type="entry name" value="ADH_Fe_CS"/>
</dbReference>
<dbReference type="PANTHER" id="PTHR11496">
    <property type="entry name" value="ALCOHOL DEHYDROGENASE"/>
    <property type="match status" value="1"/>
</dbReference>
<feature type="domain" description="Fe-containing alcohol dehydrogenase-like C-terminal" evidence="6">
    <location>
        <begin position="185"/>
        <end position="379"/>
    </location>
</feature>
<dbReference type="OrthoDB" id="9815791at2"/>
<dbReference type="EMBL" id="PYMB01000013">
    <property type="protein sequence ID" value="PSW09865.1"/>
    <property type="molecule type" value="Genomic_DNA"/>
</dbReference>